<evidence type="ECO:0000313" key="2">
    <source>
        <dbReference type="Proteomes" id="UP000184440"/>
    </source>
</evidence>
<dbReference type="NCBIfam" id="TIGR03083">
    <property type="entry name" value="maleylpyruvate isomerase family mycothiol-dependent enzyme"/>
    <property type="match status" value="1"/>
</dbReference>
<dbReference type="Proteomes" id="UP000184440">
    <property type="component" value="Unassembled WGS sequence"/>
</dbReference>
<organism evidence="1 2">
    <name type="scientific">Cryptosporangium aurantiacum</name>
    <dbReference type="NCBI Taxonomy" id="134849"/>
    <lineage>
        <taxon>Bacteria</taxon>
        <taxon>Bacillati</taxon>
        <taxon>Actinomycetota</taxon>
        <taxon>Actinomycetes</taxon>
        <taxon>Cryptosporangiales</taxon>
        <taxon>Cryptosporangiaceae</taxon>
        <taxon>Cryptosporangium</taxon>
    </lineage>
</organism>
<evidence type="ECO:0000313" key="1">
    <source>
        <dbReference type="EMBL" id="SHM36690.1"/>
    </source>
</evidence>
<gene>
    <name evidence="1" type="ORF">SAMN05443668_101415</name>
</gene>
<dbReference type="SUPFAM" id="SSF109854">
    <property type="entry name" value="DinB/YfiT-like putative metalloenzymes"/>
    <property type="match status" value="1"/>
</dbReference>
<reference evidence="1 2" key="1">
    <citation type="submission" date="2016-11" db="EMBL/GenBank/DDBJ databases">
        <authorList>
            <person name="Jaros S."/>
            <person name="Januszkiewicz K."/>
            <person name="Wedrychowicz H."/>
        </authorList>
    </citation>
    <scope>NUCLEOTIDE SEQUENCE [LARGE SCALE GENOMIC DNA]</scope>
    <source>
        <strain evidence="1 2">DSM 46144</strain>
    </source>
</reference>
<dbReference type="InterPro" id="IPR017519">
    <property type="entry name" value="CHP03085"/>
</dbReference>
<dbReference type="EMBL" id="FRCS01000001">
    <property type="protein sequence ID" value="SHM36690.1"/>
    <property type="molecule type" value="Genomic_DNA"/>
</dbReference>
<dbReference type="AlphaFoldDB" id="A0A1M7I7I3"/>
<keyword evidence="2" id="KW-1185">Reference proteome</keyword>
<dbReference type="InterPro" id="IPR034660">
    <property type="entry name" value="DinB/YfiT-like"/>
</dbReference>
<dbReference type="STRING" id="134849.SAMN05443668_101415"/>
<dbReference type="InterPro" id="IPR017517">
    <property type="entry name" value="Maleyloyr_isom"/>
</dbReference>
<accession>A0A1M7I7I3</accession>
<protein>
    <submittedName>
        <fullName evidence="1">TIGR03085 family protein</fullName>
    </submittedName>
</protein>
<name>A0A1M7I7I3_9ACTN</name>
<dbReference type="NCBIfam" id="TIGR03085">
    <property type="entry name" value="TIGR03085 family metal-binding protein"/>
    <property type="match status" value="1"/>
</dbReference>
<proteinExistence type="predicted"/>
<sequence>MNTSYARTMPTIAQSERAELADLFEAIGPDAPTLCSGWTTADLAAHLVVRERRPDSTPGIRLGAFAGWTERVRLGALHERGYAGLIRDLRSGPPRWSPFGLPGVDGLANSVEMFVHHEDVRRAQDGWEPRALSAGVQKALWRTLGMARILLRSASSGVTLAAPGIGERVAKAGEPMVVVTGEPAELILFCYGRQQHSRVTIEGDAAAADQLRAADLGV</sequence>